<organism evidence="4 5">
    <name type="scientific">Achromobacter pulmonis</name>
    <dbReference type="NCBI Taxonomy" id="1389932"/>
    <lineage>
        <taxon>Bacteria</taxon>
        <taxon>Pseudomonadati</taxon>
        <taxon>Pseudomonadota</taxon>
        <taxon>Betaproteobacteria</taxon>
        <taxon>Burkholderiales</taxon>
        <taxon>Alcaligenaceae</taxon>
        <taxon>Achromobacter</taxon>
    </lineage>
</organism>
<dbReference type="InterPro" id="IPR036291">
    <property type="entry name" value="NAD(P)-bd_dom_sf"/>
</dbReference>
<evidence type="ECO:0000256" key="1">
    <source>
        <dbReference type="ARBA" id="ARBA00007430"/>
    </source>
</evidence>
<feature type="transmembrane region" description="Helical" evidence="2">
    <location>
        <begin position="114"/>
        <end position="134"/>
    </location>
</feature>
<dbReference type="PANTHER" id="PTHR43318:SF1">
    <property type="entry name" value="POLYSACCHARIDE BIOSYNTHESIS PROTEIN EPSC-RELATED"/>
    <property type="match status" value="1"/>
</dbReference>
<feature type="domain" description="Polysaccharide biosynthesis protein CapD-like" evidence="3">
    <location>
        <begin position="287"/>
        <end position="578"/>
    </location>
</feature>
<evidence type="ECO:0000313" key="4">
    <source>
        <dbReference type="EMBL" id="CAB3872404.1"/>
    </source>
</evidence>
<evidence type="ECO:0000313" key="5">
    <source>
        <dbReference type="Proteomes" id="UP000494203"/>
    </source>
</evidence>
<keyword evidence="2" id="KW-1133">Transmembrane helix</keyword>
<dbReference type="CDD" id="cd05237">
    <property type="entry name" value="UDP_invert_4-6DH_SDR_e"/>
    <property type="match status" value="1"/>
</dbReference>
<reference evidence="4 5" key="1">
    <citation type="submission" date="2020-04" db="EMBL/GenBank/DDBJ databases">
        <authorList>
            <person name="De Canck E."/>
        </authorList>
    </citation>
    <scope>NUCLEOTIDE SEQUENCE [LARGE SCALE GENOMIC DNA]</scope>
    <source>
        <strain evidence="4 5">LMG 26788</strain>
    </source>
</reference>
<dbReference type="Proteomes" id="UP000494203">
    <property type="component" value="Unassembled WGS sequence"/>
</dbReference>
<sequence length="634" mass="69691">MILPLAIRRLFVDLPRPAKQALAILLDAVILLVSFYLALWLRFELFFLNNSYFALSLVACAGGVLAMAGFRVYNYILRYMNERVILGITGGVAVSVMVVTAANTFLQLVGLSRAVLVIYGSLAIAGLVGTRWVARRALFTDTKDVGDLRIPVIIYGAGGAGSQLATALRAGPHYQPVAMLDDDRRKHGLMIAGLRIHPPEHLPALVERHGVRQLLLAMPTAGRTRLREIVDSAEQYRLRIRLVPSLRELVDSNGLRLRDVRVEDLLGRDPVAPVPELLGRCVTGRNVMVTGAGGSIGSELCRQIIALNPTRLVLYEISEPSLYAIEQELRQLIGTRPIDLVAILGSVRDYPHSLYRMELHQIQTIYHAAAYKHVPLVELNVAEGIATNSLGTLSLARAAIAAHVSDFVLISTDKAVRPTNVMGASKRLAELILQSLSQRQNATRFSMVRFGNVLGSSGSVVPLFHRQILAGGPVTLTHSDITRYFMTIPEAAQLVLQAGAMGESGSVFVLDMGEPVRIRDLAERMVRLCGLTVRDESDPDGDIEVRVVGLRPGEKLYEELLIGGDVKSTLHPRIMQARENDLPYEQLRAGLDQMEQSLAHWDREQIVATLQTLVAEFNPQVEASPSRRVVNIPQ</sequence>
<feature type="transmembrane region" description="Helical" evidence="2">
    <location>
        <begin position="85"/>
        <end position="108"/>
    </location>
</feature>
<gene>
    <name evidence="4" type="primary">pglF</name>
    <name evidence="4" type="ORF">LMG26788_02846</name>
</gene>
<dbReference type="RefSeq" id="WP_175141032.1">
    <property type="nucleotide sequence ID" value="NZ_CADIKZ010000007.1"/>
</dbReference>
<dbReference type="InterPro" id="IPR051203">
    <property type="entry name" value="Polysaccharide_Synthase-Rel"/>
</dbReference>
<dbReference type="SUPFAM" id="SSF51735">
    <property type="entry name" value="NAD(P)-binding Rossmann-fold domains"/>
    <property type="match status" value="2"/>
</dbReference>
<name>A0A6S7D005_9BURK</name>
<proteinExistence type="inferred from homology"/>
<dbReference type="PANTHER" id="PTHR43318">
    <property type="entry name" value="UDP-N-ACETYLGLUCOSAMINE 4,6-DEHYDRATASE"/>
    <property type="match status" value="1"/>
</dbReference>
<dbReference type="GO" id="GO:0016829">
    <property type="term" value="F:lyase activity"/>
    <property type="evidence" value="ECO:0007669"/>
    <property type="project" value="UniProtKB-KW"/>
</dbReference>
<evidence type="ECO:0000256" key="2">
    <source>
        <dbReference type="SAM" id="Phobius"/>
    </source>
</evidence>
<dbReference type="EMBL" id="CADIKZ010000007">
    <property type="protein sequence ID" value="CAB3872404.1"/>
    <property type="molecule type" value="Genomic_DNA"/>
</dbReference>
<dbReference type="AlphaFoldDB" id="A0A6S7D005"/>
<dbReference type="Gene3D" id="3.40.50.720">
    <property type="entry name" value="NAD(P)-binding Rossmann-like Domain"/>
    <property type="match status" value="2"/>
</dbReference>
<feature type="transmembrane region" description="Helical" evidence="2">
    <location>
        <begin position="21"/>
        <end position="41"/>
    </location>
</feature>
<keyword evidence="2" id="KW-0812">Transmembrane</keyword>
<dbReference type="InterPro" id="IPR003869">
    <property type="entry name" value="Polysac_CapD-like"/>
</dbReference>
<protein>
    <submittedName>
        <fullName evidence="4">UDP-N-acetyl-alpha-D-glucosamine C6 dehydratase</fullName>
        <ecNumber evidence="4">4.2.1.135</ecNumber>
    </submittedName>
</protein>
<evidence type="ECO:0000259" key="3">
    <source>
        <dbReference type="Pfam" id="PF02719"/>
    </source>
</evidence>
<keyword evidence="5" id="KW-1185">Reference proteome</keyword>
<feature type="transmembrane region" description="Helical" evidence="2">
    <location>
        <begin position="53"/>
        <end position="73"/>
    </location>
</feature>
<keyword evidence="2" id="KW-0472">Membrane</keyword>
<keyword evidence="4" id="KW-0456">Lyase</keyword>
<dbReference type="EC" id="4.2.1.135" evidence="4"/>
<comment type="similarity">
    <text evidence="1">Belongs to the polysaccharide synthase family.</text>
</comment>
<dbReference type="Pfam" id="PF13727">
    <property type="entry name" value="CoA_binding_3"/>
    <property type="match status" value="1"/>
</dbReference>
<accession>A0A6S7D005</accession>
<dbReference type="Pfam" id="PF02719">
    <property type="entry name" value="Polysacc_synt_2"/>
    <property type="match status" value="1"/>
</dbReference>